<gene>
    <name evidence="3" type="ORF">SPARVUS_LOCUS3967690</name>
</gene>
<feature type="region of interest" description="Disordered" evidence="2">
    <location>
        <begin position="470"/>
        <end position="516"/>
    </location>
</feature>
<feature type="region of interest" description="Disordered" evidence="2">
    <location>
        <begin position="77"/>
        <end position="106"/>
    </location>
</feature>
<organism evidence="3 4">
    <name type="scientific">Staurois parvus</name>
    <dbReference type="NCBI Taxonomy" id="386267"/>
    <lineage>
        <taxon>Eukaryota</taxon>
        <taxon>Metazoa</taxon>
        <taxon>Chordata</taxon>
        <taxon>Craniata</taxon>
        <taxon>Vertebrata</taxon>
        <taxon>Euteleostomi</taxon>
        <taxon>Amphibia</taxon>
        <taxon>Batrachia</taxon>
        <taxon>Anura</taxon>
        <taxon>Neobatrachia</taxon>
        <taxon>Ranoidea</taxon>
        <taxon>Ranidae</taxon>
        <taxon>Staurois</taxon>
    </lineage>
</organism>
<keyword evidence="1" id="KW-0175">Coiled coil</keyword>
<feature type="region of interest" description="Disordered" evidence="2">
    <location>
        <begin position="324"/>
        <end position="352"/>
    </location>
</feature>
<feature type="compositionally biased region" description="Low complexity" evidence="2">
    <location>
        <begin position="45"/>
        <end position="54"/>
    </location>
</feature>
<feature type="region of interest" description="Disordered" evidence="2">
    <location>
        <begin position="1"/>
        <end position="64"/>
    </location>
</feature>
<keyword evidence="4" id="KW-1185">Reference proteome</keyword>
<dbReference type="Proteomes" id="UP001162483">
    <property type="component" value="Unassembled WGS sequence"/>
</dbReference>
<comment type="caution">
    <text evidence="3">The sequence shown here is derived from an EMBL/GenBank/DDBJ whole genome shotgun (WGS) entry which is preliminary data.</text>
</comment>
<accession>A0ABN9BZ36</accession>
<evidence type="ECO:0000256" key="2">
    <source>
        <dbReference type="SAM" id="MobiDB-lite"/>
    </source>
</evidence>
<dbReference type="PANTHER" id="PTHR47574:SF3">
    <property type="entry name" value="CAPPING PROTEIN-INHIBITING REGULATOR OF ACTIN DYNAMICS"/>
    <property type="match status" value="1"/>
</dbReference>
<proteinExistence type="predicted"/>
<sequence length="516" mass="58780">MEEQKKQELELQKAEEHQKNNLDQQKTVQIEEQKGQGLLEQKAPQTTEEQQLQTPKSQSHQVSEEIVVQQCIKEQMRADDLHRTDCQKKPDFQEKKNLQKKEQQIPEDIKELIPEHLSPLYTEAVSAEEDLLEEQKMEVEVKGDEEELKQKKQKEVESQEQERINEELRWQELDQKQRPFTFKVTSGEKQIIFEKVNLTPVTVPKEPIIFPGTQDAKENKGTISSHSLPSAQCIPHTAILVTGAQLCGTAVNLHQIKDPACKSLLGLSDERKLDITENKMQKEKDSTKHVSSKTKYTSEALDNQSFLAEWASIRSKILSKAEIATDEKNQRSPPDSGDDRLAKSRVDSHSSLRKTMSAIPKFSITPAWQKFPETGKLTEISIETSIKPPSKEKNIAVLPDSTPQGKTGERTVMAPEMVTRIKKQVTIDGNAEGWIFSKDLPSFLVPNPPQSPRRGHLEGQMSLETQFSNGTLKTDKLLQNTEDKTSPFGVKLRRTNYSLRFHADPQNEQKRKKKTI</sequence>
<evidence type="ECO:0000313" key="3">
    <source>
        <dbReference type="EMBL" id="CAI9553004.1"/>
    </source>
</evidence>
<feature type="compositionally biased region" description="Basic and acidic residues" evidence="2">
    <location>
        <begin position="337"/>
        <end position="350"/>
    </location>
</feature>
<reference evidence="3" key="1">
    <citation type="submission" date="2023-05" db="EMBL/GenBank/DDBJ databases">
        <authorList>
            <person name="Stuckert A."/>
        </authorList>
    </citation>
    <scope>NUCLEOTIDE SEQUENCE</scope>
</reference>
<dbReference type="PANTHER" id="PTHR47574">
    <property type="entry name" value="CANCER-RELATED REGULATOR OF ACTIN DYNAMICS"/>
    <property type="match status" value="1"/>
</dbReference>
<protein>
    <submittedName>
        <fullName evidence="3">Uncharacterized protein</fullName>
    </submittedName>
</protein>
<evidence type="ECO:0000313" key="4">
    <source>
        <dbReference type="Proteomes" id="UP001162483"/>
    </source>
</evidence>
<evidence type="ECO:0000256" key="1">
    <source>
        <dbReference type="SAM" id="Coils"/>
    </source>
</evidence>
<feature type="compositionally biased region" description="Basic and acidic residues" evidence="2">
    <location>
        <begin position="473"/>
        <end position="485"/>
    </location>
</feature>
<feature type="coiled-coil region" evidence="1">
    <location>
        <begin position="134"/>
        <end position="171"/>
    </location>
</feature>
<dbReference type="InterPro" id="IPR052853">
    <property type="entry name" value="Actin_dynamics_regulator"/>
</dbReference>
<feature type="compositionally biased region" description="Basic and acidic residues" evidence="2">
    <location>
        <begin position="1"/>
        <end position="20"/>
    </location>
</feature>
<dbReference type="EMBL" id="CATNWA010006877">
    <property type="protein sequence ID" value="CAI9553004.1"/>
    <property type="molecule type" value="Genomic_DNA"/>
</dbReference>
<name>A0ABN9BZ36_9NEOB</name>